<feature type="chain" id="PRO_5003558350" evidence="10">
    <location>
        <begin position="20"/>
        <end position="527"/>
    </location>
</feature>
<dbReference type="InterPro" id="IPR006260">
    <property type="entry name" value="TonB/TolA_C"/>
</dbReference>
<evidence type="ECO:0000256" key="4">
    <source>
        <dbReference type="ARBA" id="ARBA00022475"/>
    </source>
</evidence>
<feature type="domain" description="TonB C-terminal" evidence="11">
    <location>
        <begin position="432"/>
        <end position="527"/>
    </location>
</feature>
<dbReference type="Pfam" id="PF03544">
    <property type="entry name" value="TonB_C"/>
    <property type="match status" value="2"/>
</dbReference>
<dbReference type="STRING" id="714943.Mucpa_7104"/>
<comment type="similarity">
    <text evidence="2">Belongs to the TonB family.</text>
</comment>
<evidence type="ECO:0000256" key="1">
    <source>
        <dbReference type="ARBA" id="ARBA00004383"/>
    </source>
</evidence>
<accession>H1Y9W4</accession>
<evidence type="ECO:0000256" key="9">
    <source>
        <dbReference type="ARBA" id="ARBA00023136"/>
    </source>
</evidence>
<comment type="subcellular location">
    <subcellularLocation>
        <location evidence="1">Cell inner membrane</location>
        <topology evidence="1">Single-pass membrane protein</topology>
        <orientation evidence="1">Periplasmic side</orientation>
    </subcellularLocation>
</comment>
<sequence length="527" mass="56144">MKKYLFLLPLLCFSAVVKAQTDTVAYKISKLPYKHVDALAKFVQGDFNAYISKTLQYNHVVKNSVKGQIILLMSIGADGSISNVVILKSLSPVIDQEVVKVVSASPKWQPAMLNGQKVSMDMVLNIAIAISGSNTATPPKAPVKQLLANNQPTALPVKAVNSAPSPTAIKAPPAVVNKPTLPVVKTRKPVATKPAALVAKKPQPILLKKPAITVAKKMATPVTKKPVIAKVTPPVIKKVIPPVVKKPVLPIAKKTLPPVAKKTAPPKPLPPVAKKAIAPPVKKLVLLVAKKPIPPAVKKADPPKLAPPVIKKVTPTVVKKPEPVVAKKPATPVVKKAVPPKIVPPVAKKVILPVAKKPLPVVDKKAIKPITNKPAPPKAAPIAKKAFTALPKKTEPLLAKKEKEPVIKKPKRKIMKQDLFNPSSKGAVFPGGGLPAFFKYLAGNISYPLGSKKANIEGKVLLSFVVEEDGSVNDVEIISSPADDLGQEAIRVLLASPKWKPAEQNGRKVPVSYQIPIKFTLTDKATN</sequence>
<proteinExistence type="inferred from homology"/>
<dbReference type="EMBL" id="CM001403">
    <property type="protein sequence ID" value="EHQ31147.1"/>
    <property type="molecule type" value="Genomic_DNA"/>
</dbReference>
<keyword evidence="5" id="KW-0997">Cell inner membrane</keyword>
<dbReference type="SUPFAM" id="SSF74653">
    <property type="entry name" value="TolA/TonB C-terminal domain"/>
    <property type="match status" value="2"/>
</dbReference>
<dbReference type="GO" id="GO:0031992">
    <property type="term" value="F:energy transducer activity"/>
    <property type="evidence" value="ECO:0007669"/>
    <property type="project" value="TreeGrafter"/>
</dbReference>
<dbReference type="PANTHER" id="PTHR33446">
    <property type="entry name" value="PROTEIN TONB-RELATED"/>
    <property type="match status" value="1"/>
</dbReference>
<dbReference type="GO" id="GO:0098797">
    <property type="term" value="C:plasma membrane protein complex"/>
    <property type="evidence" value="ECO:0007669"/>
    <property type="project" value="TreeGrafter"/>
</dbReference>
<dbReference type="OrthoDB" id="795337at2"/>
<reference evidence="12" key="1">
    <citation type="submission" date="2011-09" db="EMBL/GenBank/DDBJ databases">
        <title>The permanent draft genome of Mucilaginibacter paludis DSM 18603.</title>
        <authorList>
            <consortium name="US DOE Joint Genome Institute (JGI-PGF)"/>
            <person name="Lucas S."/>
            <person name="Han J."/>
            <person name="Lapidus A."/>
            <person name="Bruce D."/>
            <person name="Goodwin L."/>
            <person name="Pitluck S."/>
            <person name="Peters L."/>
            <person name="Kyrpides N."/>
            <person name="Mavromatis K."/>
            <person name="Ivanova N."/>
            <person name="Mikhailova N."/>
            <person name="Held B."/>
            <person name="Detter J.C."/>
            <person name="Tapia R."/>
            <person name="Han C."/>
            <person name="Land M."/>
            <person name="Hauser L."/>
            <person name="Markowitz V."/>
            <person name="Cheng J.-F."/>
            <person name="Hugenholtz P."/>
            <person name="Woyke T."/>
            <person name="Wu D."/>
            <person name="Tindall B."/>
            <person name="Brambilla E."/>
            <person name="Klenk H.-P."/>
            <person name="Eisen J.A."/>
        </authorList>
    </citation>
    <scope>NUCLEOTIDE SEQUENCE [LARGE SCALE GENOMIC DNA]</scope>
    <source>
        <strain evidence="12">DSM 18603</strain>
    </source>
</reference>
<keyword evidence="4" id="KW-1003">Cell membrane</keyword>
<dbReference type="InterPro" id="IPR051045">
    <property type="entry name" value="TonB-dependent_transducer"/>
</dbReference>
<keyword evidence="6" id="KW-0812">Transmembrane</keyword>
<dbReference type="AlphaFoldDB" id="H1Y9W4"/>
<dbReference type="PROSITE" id="PS52015">
    <property type="entry name" value="TONB_CTD"/>
    <property type="match status" value="1"/>
</dbReference>
<evidence type="ECO:0000256" key="8">
    <source>
        <dbReference type="ARBA" id="ARBA00022989"/>
    </source>
</evidence>
<gene>
    <name evidence="12" type="ORF">Mucpa_7104</name>
</gene>
<name>H1Y9W4_9SPHI</name>
<dbReference type="eggNOG" id="COG0810">
    <property type="taxonomic scope" value="Bacteria"/>
</dbReference>
<dbReference type="GO" id="GO:0015031">
    <property type="term" value="P:protein transport"/>
    <property type="evidence" value="ECO:0007669"/>
    <property type="project" value="UniProtKB-KW"/>
</dbReference>
<protein>
    <submittedName>
        <fullName evidence="12">TonB family protein</fullName>
    </submittedName>
</protein>
<dbReference type="Proteomes" id="UP000002774">
    <property type="component" value="Chromosome"/>
</dbReference>
<evidence type="ECO:0000256" key="5">
    <source>
        <dbReference type="ARBA" id="ARBA00022519"/>
    </source>
</evidence>
<keyword evidence="9" id="KW-0472">Membrane</keyword>
<evidence type="ECO:0000259" key="11">
    <source>
        <dbReference type="PROSITE" id="PS52015"/>
    </source>
</evidence>
<dbReference type="GO" id="GO:0055085">
    <property type="term" value="P:transmembrane transport"/>
    <property type="evidence" value="ECO:0007669"/>
    <property type="project" value="InterPro"/>
</dbReference>
<keyword evidence="7" id="KW-0653">Protein transport</keyword>
<dbReference type="PANTHER" id="PTHR33446:SF2">
    <property type="entry name" value="PROTEIN TONB"/>
    <property type="match status" value="1"/>
</dbReference>
<dbReference type="NCBIfam" id="TIGR01352">
    <property type="entry name" value="tonB_Cterm"/>
    <property type="match status" value="1"/>
</dbReference>
<evidence type="ECO:0000256" key="2">
    <source>
        <dbReference type="ARBA" id="ARBA00006555"/>
    </source>
</evidence>
<dbReference type="InterPro" id="IPR037682">
    <property type="entry name" value="TonB_C"/>
</dbReference>
<keyword evidence="13" id="KW-1185">Reference proteome</keyword>
<dbReference type="RefSeq" id="WP_008513387.1">
    <property type="nucleotide sequence ID" value="NZ_CM001403.1"/>
</dbReference>
<keyword evidence="8" id="KW-1133">Transmembrane helix</keyword>
<evidence type="ECO:0000256" key="3">
    <source>
        <dbReference type="ARBA" id="ARBA00022448"/>
    </source>
</evidence>
<feature type="signal peptide" evidence="10">
    <location>
        <begin position="1"/>
        <end position="19"/>
    </location>
</feature>
<keyword evidence="3" id="KW-0813">Transport</keyword>
<organism evidence="12 13">
    <name type="scientific">Mucilaginibacter paludis DSM 18603</name>
    <dbReference type="NCBI Taxonomy" id="714943"/>
    <lineage>
        <taxon>Bacteria</taxon>
        <taxon>Pseudomonadati</taxon>
        <taxon>Bacteroidota</taxon>
        <taxon>Sphingobacteriia</taxon>
        <taxon>Sphingobacteriales</taxon>
        <taxon>Sphingobacteriaceae</taxon>
        <taxon>Mucilaginibacter</taxon>
    </lineage>
</organism>
<keyword evidence="10" id="KW-0732">Signal</keyword>
<dbReference type="Gene3D" id="3.30.1150.10">
    <property type="match status" value="2"/>
</dbReference>
<evidence type="ECO:0000256" key="6">
    <source>
        <dbReference type="ARBA" id="ARBA00022692"/>
    </source>
</evidence>
<evidence type="ECO:0000313" key="12">
    <source>
        <dbReference type="EMBL" id="EHQ31147.1"/>
    </source>
</evidence>
<evidence type="ECO:0000256" key="10">
    <source>
        <dbReference type="SAM" id="SignalP"/>
    </source>
</evidence>
<evidence type="ECO:0000313" key="13">
    <source>
        <dbReference type="Proteomes" id="UP000002774"/>
    </source>
</evidence>
<evidence type="ECO:0000256" key="7">
    <source>
        <dbReference type="ARBA" id="ARBA00022927"/>
    </source>
</evidence>
<dbReference type="HOGENOM" id="CLU_516599_0_0_10"/>